<dbReference type="InterPro" id="IPR036598">
    <property type="entry name" value="GOLD_dom_sf"/>
</dbReference>
<accession>A0A7T8GNX7</accession>
<proteinExistence type="predicted"/>
<dbReference type="GO" id="GO:0005737">
    <property type="term" value="C:cytoplasm"/>
    <property type="evidence" value="ECO:0007669"/>
    <property type="project" value="TreeGrafter"/>
</dbReference>
<evidence type="ECO:0000313" key="3">
    <source>
        <dbReference type="Proteomes" id="UP000595437"/>
    </source>
</evidence>
<evidence type="ECO:0008006" key="4">
    <source>
        <dbReference type="Google" id="ProtNLM"/>
    </source>
</evidence>
<dbReference type="AlphaFoldDB" id="A0A7T8GNX7"/>
<dbReference type="OrthoDB" id="30289at2759"/>
<reference evidence="3" key="1">
    <citation type="submission" date="2021-01" db="EMBL/GenBank/DDBJ databases">
        <title>Caligus Genome Assembly.</title>
        <authorList>
            <person name="Gallardo-Escarate C."/>
        </authorList>
    </citation>
    <scope>NUCLEOTIDE SEQUENCE [LARGE SCALE GENOMIC DNA]</scope>
</reference>
<dbReference type="EMBL" id="CP045907">
    <property type="protein sequence ID" value="QQP35204.1"/>
    <property type="molecule type" value="Genomic_DNA"/>
</dbReference>
<sequence>MSEEDYESPGPRFLEESTYHSASLSRGQVHEGTVRIAERGSVITWDFDVMKQDVVFSVFRLKASPVNPPATGGEPENNHESPPRSIGAVSLKRTGRRVATTSAWRIPLFVTMGSPYRAHTSRLSGNLRASVEVLRKGLFGRAPGRYRLHHGA</sequence>
<feature type="region of interest" description="Disordered" evidence="1">
    <location>
        <begin position="65"/>
        <end position="92"/>
    </location>
</feature>
<dbReference type="InterPro" id="IPR051064">
    <property type="entry name" value="SEC14/CRAL-TRIO_domain"/>
</dbReference>
<evidence type="ECO:0000313" key="2">
    <source>
        <dbReference type="EMBL" id="QQP35204.1"/>
    </source>
</evidence>
<dbReference type="Proteomes" id="UP000595437">
    <property type="component" value="Chromosome 18"/>
</dbReference>
<dbReference type="PANTHER" id="PTHR23324">
    <property type="entry name" value="SEC14 RELATED PROTEIN"/>
    <property type="match status" value="1"/>
</dbReference>
<dbReference type="SUPFAM" id="SSF101576">
    <property type="entry name" value="Supernatant protein factor (SPF), C-terminal domain"/>
    <property type="match status" value="1"/>
</dbReference>
<name>A0A7T8GNX7_CALRO</name>
<keyword evidence="3" id="KW-1185">Reference proteome</keyword>
<dbReference type="PANTHER" id="PTHR23324:SF66">
    <property type="entry name" value="PROTEIN REAL-TIME"/>
    <property type="match status" value="1"/>
</dbReference>
<organism evidence="2 3">
    <name type="scientific">Caligus rogercresseyi</name>
    <name type="common">Sea louse</name>
    <dbReference type="NCBI Taxonomy" id="217165"/>
    <lineage>
        <taxon>Eukaryota</taxon>
        <taxon>Metazoa</taxon>
        <taxon>Ecdysozoa</taxon>
        <taxon>Arthropoda</taxon>
        <taxon>Crustacea</taxon>
        <taxon>Multicrustacea</taxon>
        <taxon>Hexanauplia</taxon>
        <taxon>Copepoda</taxon>
        <taxon>Siphonostomatoida</taxon>
        <taxon>Caligidae</taxon>
        <taxon>Caligus</taxon>
    </lineage>
</organism>
<dbReference type="Gene3D" id="2.60.120.680">
    <property type="entry name" value="GOLD domain"/>
    <property type="match status" value="1"/>
</dbReference>
<gene>
    <name evidence="2" type="ORF">FKW44_023363</name>
</gene>
<protein>
    <recommendedName>
        <fullName evidence="4">GOLD domain-containing protein</fullName>
    </recommendedName>
</protein>
<evidence type="ECO:0000256" key="1">
    <source>
        <dbReference type="SAM" id="MobiDB-lite"/>
    </source>
</evidence>